<keyword evidence="7" id="KW-0067">ATP-binding</keyword>
<name>A0ABZ2XDR2_9RHOO</name>
<evidence type="ECO:0000256" key="7">
    <source>
        <dbReference type="ARBA" id="ARBA00022840"/>
    </source>
</evidence>
<protein>
    <recommendedName>
        <fullName evidence="2">histidine kinase</fullName>
        <ecNumber evidence="2">2.7.13.3</ecNumber>
    </recommendedName>
</protein>
<sequence>MRLLIFLLLALPTLALAGDIRIGILAWLGEDTAQTQWQPLGEALSKSLPDHPIKLRYLDLHQLEAAIAAGEIDFVVTNPGHYVVLEARHGVTRIATQLIEPGQDSAHAVGSAVIVRAQRKDLETLDNLRGQRLAAVSPEAFGGYQVIWAELKRRNIDPENHDFLPLYTDYPMSRVIDAVRNGQADAGAIRSCLLEQLIREGSVNNDEFRVLSPQGSDSPCQSSSPAYPGWAFAAAKKTPEALSREVMIALLSLQRTDSVLHWGVPADYHPVHEMLRGLQIAPYDFLREHRLASQIHRYWPLGAAILVFMLLWLAYTLRVEVLVQRRTRELSAALSARDELEENIRTQQQQMEHLSRLSILGELSGTLAHELNQPLATIGNYAHSLTRRLNAGRLSNEAVAQAAGEIANESERAAQILESIRDFARKRVQPRERRNVVALTEESSRLFRGMLARAPDILLNNQLGDTPSDVEVDPLQIQQVLLNLLKNAVDAHRTAGDAGLPIRISLDRQGEQIRVSVRDHGIGLNEDARKHLFEPFFTTKPDGMGLGLSICKRIIEAHAGQLAAEQPSDGPGLSVSFTLPAACP</sequence>
<dbReference type="InterPro" id="IPR003594">
    <property type="entry name" value="HATPase_dom"/>
</dbReference>
<dbReference type="SUPFAM" id="SSF47384">
    <property type="entry name" value="Homodimeric domain of signal transducing histidine kinase"/>
    <property type="match status" value="1"/>
</dbReference>
<dbReference type="EC" id="2.7.13.3" evidence="2"/>
<keyword evidence="6" id="KW-0418">Kinase</keyword>
<feature type="domain" description="Histidine kinase" evidence="11">
    <location>
        <begin position="366"/>
        <end position="583"/>
    </location>
</feature>
<evidence type="ECO:0000256" key="10">
    <source>
        <dbReference type="SAM" id="Phobius"/>
    </source>
</evidence>
<dbReference type="PANTHER" id="PTHR43065:SF10">
    <property type="entry name" value="PEROXIDE STRESS-ACTIVATED HISTIDINE KINASE MAK3"/>
    <property type="match status" value="1"/>
</dbReference>
<keyword evidence="5" id="KW-0547">Nucleotide-binding</keyword>
<keyword evidence="3" id="KW-0597">Phosphoprotein</keyword>
<keyword evidence="4" id="KW-0808">Transferase</keyword>
<dbReference type="InterPro" id="IPR005467">
    <property type="entry name" value="His_kinase_dom"/>
</dbReference>
<dbReference type="SMART" id="SM00387">
    <property type="entry name" value="HATPase_c"/>
    <property type="match status" value="1"/>
</dbReference>
<dbReference type="EMBL" id="CP151406">
    <property type="protein sequence ID" value="WZJ20771.1"/>
    <property type="molecule type" value="Genomic_DNA"/>
</dbReference>
<evidence type="ECO:0000256" key="8">
    <source>
        <dbReference type="ARBA" id="ARBA00023012"/>
    </source>
</evidence>
<dbReference type="PROSITE" id="PS50109">
    <property type="entry name" value="HIS_KIN"/>
    <property type="match status" value="1"/>
</dbReference>
<dbReference type="Gene3D" id="3.40.190.10">
    <property type="entry name" value="Periplasmic binding protein-like II"/>
    <property type="match status" value="2"/>
</dbReference>
<dbReference type="PRINTS" id="PR00344">
    <property type="entry name" value="BCTRLSENSOR"/>
</dbReference>
<dbReference type="SMART" id="SM00388">
    <property type="entry name" value="HisKA"/>
    <property type="match status" value="1"/>
</dbReference>
<dbReference type="RefSeq" id="WP_028995378.1">
    <property type="nucleotide sequence ID" value="NZ_CP151406.1"/>
</dbReference>
<keyword evidence="13" id="KW-1185">Reference proteome</keyword>
<keyword evidence="10" id="KW-1133">Transmembrane helix</keyword>
<evidence type="ECO:0000256" key="2">
    <source>
        <dbReference type="ARBA" id="ARBA00012438"/>
    </source>
</evidence>
<evidence type="ECO:0000259" key="11">
    <source>
        <dbReference type="PROSITE" id="PS50109"/>
    </source>
</evidence>
<feature type="coiled-coil region" evidence="9">
    <location>
        <begin position="323"/>
        <end position="357"/>
    </location>
</feature>
<evidence type="ECO:0000256" key="5">
    <source>
        <dbReference type="ARBA" id="ARBA00022741"/>
    </source>
</evidence>
<keyword evidence="9" id="KW-0175">Coiled coil</keyword>
<keyword evidence="10" id="KW-0472">Membrane</keyword>
<dbReference type="Proteomes" id="UP001479520">
    <property type="component" value="Chromosome"/>
</dbReference>
<comment type="catalytic activity">
    <reaction evidence="1">
        <text>ATP + protein L-histidine = ADP + protein N-phospho-L-histidine.</text>
        <dbReference type="EC" id="2.7.13.3"/>
    </reaction>
</comment>
<dbReference type="CDD" id="cd00082">
    <property type="entry name" value="HisKA"/>
    <property type="match status" value="1"/>
</dbReference>
<dbReference type="SUPFAM" id="SSF53850">
    <property type="entry name" value="Periplasmic binding protein-like II"/>
    <property type="match status" value="1"/>
</dbReference>
<accession>A0ABZ2XDR2</accession>
<dbReference type="InterPro" id="IPR004358">
    <property type="entry name" value="Sig_transdc_His_kin-like_C"/>
</dbReference>
<dbReference type="Pfam" id="PF00512">
    <property type="entry name" value="HisKA"/>
    <property type="match status" value="1"/>
</dbReference>
<reference evidence="12 13" key="1">
    <citation type="submission" date="2024-04" db="EMBL/GenBank/DDBJ databases">
        <title>Dissimilatory iodate-reducing microorganisms contribute to the enrichment of iodine in groundwater.</title>
        <authorList>
            <person name="Jiang Z."/>
        </authorList>
    </citation>
    <scope>NUCLEOTIDE SEQUENCE [LARGE SCALE GENOMIC DNA]</scope>
    <source>
        <strain evidence="12 13">NCP973</strain>
    </source>
</reference>
<dbReference type="InterPro" id="IPR003661">
    <property type="entry name" value="HisK_dim/P_dom"/>
</dbReference>
<evidence type="ECO:0000256" key="6">
    <source>
        <dbReference type="ARBA" id="ARBA00022777"/>
    </source>
</evidence>
<evidence type="ECO:0000313" key="12">
    <source>
        <dbReference type="EMBL" id="WZJ20771.1"/>
    </source>
</evidence>
<dbReference type="Pfam" id="PF02518">
    <property type="entry name" value="HATPase_c"/>
    <property type="match status" value="1"/>
</dbReference>
<dbReference type="InterPro" id="IPR036890">
    <property type="entry name" value="HATPase_C_sf"/>
</dbReference>
<dbReference type="Pfam" id="PF12974">
    <property type="entry name" value="Phosphonate-bd"/>
    <property type="match status" value="1"/>
</dbReference>
<feature type="transmembrane region" description="Helical" evidence="10">
    <location>
        <begin position="298"/>
        <end position="317"/>
    </location>
</feature>
<proteinExistence type="predicted"/>
<evidence type="ECO:0000256" key="3">
    <source>
        <dbReference type="ARBA" id="ARBA00022553"/>
    </source>
</evidence>
<evidence type="ECO:0000313" key="13">
    <source>
        <dbReference type="Proteomes" id="UP001479520"/>
    </source>
</evidence>
<evidence type="ECO:0000256" key="9">
    <source>
        <dbReference type="SAM" id="Coils"/>
    </source>
</evidence>
<dbReference type="InterPro" id="IPR036097">
    <property type="entry name" value="HisK_dim/P_sf"/>
</dbReference>
<organism evidence="12 13">
    <name type="scientific">Azonexus hydrophilus</name>
    <dbReference type="NCBI Taxonomy" id="418702"/>
    <lineage>
        <taxon>Bacteria</taxon>
        <taxon>Pseudomonadati</taxon>
        <taxon>Pseudomonadota</taxon>
        <taxon>Betaproteobacteria</taxon>
        <taxon>Rhodocyclales</taxon>
        <taxon>Azonexaceae</taxon>
        <taxon>Azonexus</taxon>
    </lineage>
</organism>
<keyword evidence="8" id="KW-0902">Two-component regulatory system</keyword>
<evidence type="ECO:0000256" key="4">
    <source>
        <dbReference type="ARBA" id="ARBA00022679"/>
    </source>
</evidence>
<evidence type="ECO:0000256" key="1">
    <source>
        <dbReference type="ARBA" id="ARBA00000085"/>
    </source>
</evidence>
<dbReference type="SUPFAM" id="SSF55874">
    <property type="entry name" value="ATPase domain of HSP90 chaperone/DNA topoisomerase II/histidine kinase"/>
    <property type="match status" value="1"/>
</dbReference>
<dbReference type="PANTHER" id="PTHR43065">
    <property type="entry name" value="SENSOR HISTIDINE KINASE"/>
    <property type="match status" value="1"/>
</dbReference>
<gene>
    <name evidence="12" type="ORF">AADV58_12525</name>
</gene>
<dbReference type="Gene3D" id="3.30.565.10">
    <property type="entry name" value="Histidine kinase-like ATPase, C-terminal domain"/>
    <property type="match status" value="1"/>
</dbReference>
<keyword evidence="10" id="KW-0812">Transmembrane</keyword>
<dbReference type="Gene3D" id="1.10.287.130">
    <property type="match status" value="1"/>
</dbReference>